<dbReference type="InterPro" id="IPR011009">
    <property type="entry name" value="Kinase-like_dom_sf"/>
</dbReference>
<keyword evidence="5" id="KW-1185">Reference proteome</keyword>
<dbReference type="GO" id="GO:0004672">
    <property type="term" value="F:protein kinase activity"/>
    <property type="evidence" value="ECO:0007669"/>
    <property type="project" value="InterPro"/>
</dbReference>
<keyword evidence="4" id="KW-0418">Kinase</keyword>
<feature type="chain" id="PRO_5012258182" evidence="2">
    <location>
        <begin position="17"/>
        <end position="636"/>
    </location>
</feature>
<feature type="transmembrane region" description="Helical" evidence="1">
    <location>
        <begin position="291"/>
        <end position="316"/>
    </location>
</feature>
<protein>
    <submittedName>
        <fullName evidence="4">Protein kinase</fullName>
    </submittedName>
</protein>
<evidence type="ECO:0000256" key="2">
    <source>
        <dbReference type="SAM" id="SignalP"/>
    </source>
</evidence>
<dbReference type="Gene3D" id="3.80.10.10">
    <property type="entry name" value="Ribonuclease Inhibitor"/>
    <property type="match status" value="1"/>
</dbReference>
<gene>
    <name evidence="4" type="ORF">ACHHYP_09930</name>
</gene>
<evidence type="ECO:0000259" key="3">
    <source>
        <dbReference type="PROSITE" id="PS50011"/>
    </source>
</evidence>
<reference evidence="4 5" key="1">
    <citation type="journal article" date="2014" name="Genome Biol. Evol.">
        <title>The secreted proteins of Achlya hypogyna and Thraustotheca clavata identify the ancestral oomycete secretome and reveal gene acquisitions by horizontal gene transfer.</title>
        <authorList>
            <person name="Misner I."/>
            <person name="Blouin N."/>
            <person name="Leonard G."/>
            <person name="Richards T.A."/>
            <person name="Lane C.E."/>
        </authorList>
    </citation>
    <scope>NUCLEOTIDE SEQUENCE [LARGE SCALE GENOMIC DNA]</scope>
    <source>
        <strain evidence="4 5">ATCC 48635</strain>
    </source>
</reference>
<sequence>MRRTVLALASAAVVAAIPTPRECGDNLYLQQDIAESVNQWCVTCTDSPYECFPTHDTITLRVHSSKSIESSLVASDALEVAANVASFGALRDPATSPTGCHHLTILGDAAVATTVPFTSLQSLAHLSTLTLSQVTITPGAINTTSTDRPANLSSIALAQCTLPPKLELTAFEHLTSLSVTNSSLATFPSLAASSLRTLHTLDLRNNALTSFPTQVLHLTAPNVSINLLGNPLGPLTTLTVAERATYTALMQSGQLLVDAAVAATPSPTANNVAPAMVDPAPGKQPAASGSAFAWSTVLLIVVGVVALAGVVFFLVFRHRKAAAANHTLAASFLASDRVLSPFSAPALASPQIVASGPLPSLASYVRLEASEITRLKALPTTGLLSARFRGEPVLLKKLDVLAVQYDTQLERFLAQLERIALLSHPNVVALVGAVKLSGVAIAGVFPAAEKGSLAALVADASVALSWPLQLHMATGLAEGLLYLHEHTVEDATNWTSRDVVVHQDFICQWNTLAWLEDPTPPALLRFGGGVIAYAAPEVVLQLPVGRSAAQVFTLGVLLGEIATRAAPYAPWIHEVGTVEGDVRITEQFATGSPLRPHVLDNGVPAAFRAVVADCLQRSPTARPTTREVVSRLRQCV</sequence>
<dbReference type="InterPro" id="IPR032675">
    <property type="entry name" value="LRR_dom_sf"/>
</dbReference>
<dbReference type="PANTHER" id="PTHR48007">
    <property type="entry name" value="LEUCINE-RICH REPEAT RECEPTOR-LIKE PROTEIN KINASE PXC1"/>
    <property type="match status" value="1"/>
</dbReference>
<dbReference type="PANTHER" id="PTHR48007:SF4">
    <property type="entry name" value="LEUCINE-RICH REPEAT RECEPTOR-LIKE PROTEIN KINASE PXC1"/>
    <property type="match status" value="1"/>
</dbReference>
<dbReference type="InterPro" id="IPR000719">
    <property type="entry name" value="Prot_kinase_dom"/>
</dbReference>
<name>A0A1V9YM88_ACHHY</name>
<evidence type="ECO:0000313" key="4">
    <source>
        <dbReference type="EMBL" id="OQR86807.1"/>
    </source>
</evidence>
<keyword evidence="2" id="KW-0732">Signal</keyword>
<dbReference type="Pfam" id="PF07714">
    <property type="entry name" value="PK_Tyr_Ser-Thr"/>
    <property type="match status" value="1"/>
</dbReference>
<evidence type="ECO:0000313" key="5">
    <source>
        <dbReference type="Proteomes" id="UP000243579"/>
    </source>
</evidence>
<dbReference type="SUPFAM" id="SSF56112">
    <property type="entry name" value="Protein kinase-like (PK-like)"/>
    <property type="match status" value="1"/>
</dbReference>
<comment type="caution">
    <text evidence="4">The sequence shown here is derived from an EMBL/GenBank/DDBJ whole genome shotgun (WGS) entry which is preliminary data.</text>
</comment>
<dbReference type="SUPFAM" id="SSF52058">
    <property type="entry name" value="L domain-like"/>
    <property type="match status" value="1"/>
</dbReference>
<dbReference type="GO" id="GO:0005524">
    <property type="term" value="F:ATP binding"/>
    <property type="evidence" value="ECO:0007669"/>
    <property type="project" value="InterPro"/>
</dbReference>
<feature type="domain" description="Protein kinase" evidence="3">
    <location>
        <begin position="347"/>
        <end position="636"/>
    </location>
</feature>
<evidence type="ECO:0000256" key="1">
    <source>
        <dbReference type="SAM" id="Phobius"/>
    </source>
</evidence>
<keyword evidence="1" id="KW-0472">Membrane</keyword>
<keyword evidence="1" id="KW-0812">Transmembrane</keyword>
<dbReference type="PROSITE" id="PS50011">
    <property type="entry name" value="PROTEIN_KINASE_DOM"/>
    <property type="match status" value="1"/>
</dbReference>
<dbReference type="OrthoDB" id="79634at2759"/>
<dbReference type="EMBL" id="JNBR01001482">
    <property type="protein sequence ID" value="OQR86807.1"/>
    <property type="molecule type" value="Genomic_DNA"/>
</dbReference>
<dbReference type="Gene3D" id="1.10.510.10">
    <property type="entry name" value="Transferase(Phosphotransferase) domain 1"/>
    <property type="match status" value="2"/>
</dbReference>
<feature type="signal peptide" evidence="2">
    <location>
        <begin position="1"/>
        <end position="16"/>
    </location>
</feature>
<accession>A0A1V9YM88</accession>
<dbReference type="AlphaFoldDB" id="A0A1V9YM88"/>
<keyword evidence="1" id="KW-1133">Transmembrane helix</keyword>
<dbReference type="STRING" id="1202772.A0A1V9YM88"/>
<dbReference type="InterPro" id="IPR001245">
    <property type="entry name" value="Ser-Thr/Tyr_kinase_cat_dom"/>
</dbReference>
<proteinExistence type="predicted"/>
<dbReference type="InterPro" id="IPR046959">
    <property type="entry name" value="PRK1-6/SRF4-like"/>
</dbReference>
<organism evidence="4 5">
    <name type="scientific">Achlya hypogyna</name>
    <name type="common">Oomycete</name>
    <name type="synonym">Protoachlya hypogyna</name>
    <dbReference type="NCBI Taxonomy" id="1202772"/>
    <lineage>
        <taxon>Eukaryota</taxon>
        <taxon>Sar</taxon>
        <taxon>Stramenopiles</taxon>
        <taxon>Oomycota</taxon>
        <taxon>Saprolegniomycetes</taxon>
        <taxon>Saprolegniales</taxon>
        <taxon>Achlyaceae</taxon>
        <taxon>Achlya</taxon>
    </lineage>
</organism>
<dbReference type="Proteomes" id="UP000243579">
    <property type="component" value="Unassembled WGS sequence"/>
</dbReference>
<keyword evidence="4" id="KW-0808">Transferase</keyword>